<dbReference type="RefSeq" id="WP_073090653.1">
    <property type="nucleotide sequence ID" value="NZ_FRBC01000018.1"/>
</dbReference>
<keyword evidence="4 7" id="KW-0812">Transmembrane</keyword>
<evidence type="ECO:0000256" key="1">
    <source>
        <dbReference type="ARBA" id="ARBA00004141"/>
    </source>
</evidence>
<feature type="transmembrane region" description="Helical" evidence="7">
    <location>
        <begin position="173"/>
        <end position="200"/>
    </location>
</feature>
<reference evidence="10 11" key="1">
    <citation type="submission" date="2016-11" db="EMBL/GenBank/DDBJ databases">
        <authorList>
            <person name="Jaros S."/>
            <person name="Januszkiewicz K."/>
            <person name="Wedrychowicz H."/>
        </authorList>
    </citation>
    <scope>NUCLEOTIDE SEQUENCE [LARGE SCALE GENOMIC DNA]</scope>
    <source>
        <strain evidence="10 11">HD4</strain>
    </source>
</reference>
<dbReference type="InterPro" id="IPR036837">
    <property type="entry name" value="Cation_efflux_CTD_sf"/>
</dbReference>
<dbReference type="OrthoDB" id="9806522at2"/>
<evidence type="ECO:0000256" key="4">
    <source>
        <dbReference type="ARBA" id="ARBA00022692"/>
    </source>
</evidence>
<gene>
    <name evidence="10" type="ORF">SAMN05216582_11851</name>
</gene>
<dbReference type="SUPFAM" id="SSF161111">
    <property type="entry name" value="Cation efflux protein transmembrane domain-like"/>
    <property type="match status" value="1"/>
</dbReference>
<keyword evidence="6 7" id="KW-0472">Membrane</keyword>
<comment type="similarity">
    <text evidence="2">Belongs to the cation diffusion facilitator (CDF) transporter (TC 2.A.4) family.</text>
</comment>
<evidence type="ECO:0000259" key="9">
    <source>
        <dbReference type="Pfam" id="PF16916"/>
    </source>
</evidence>
<comment type="subcellular location">
    <subcellularLocation>
        <location evidence="1">Membrane</location>
        <topology evidence="1">Multi-pass membrane protein</topology>
    </subcellularLocation>
</comment>
<dbReference type="AlphaFoldDB" id="A0A1M6VG50"/>
<dbReference type="FunFam" id="1.20.1510.10:FF:000006">
    <property type="entry name" value="Divalent cation efflux transporter"/>
    <property type="match status" value="1"/>
</dbReference>
<dbReference type="InterPro" id="IPR058533">
    <property type="entry name" value="Cation_efflux_TM"/>
</dbReference>
<dbReference type="SUPFAM" id="SSF160240">
    <property type="entry name" value="Cation efflux protein cytoplasmic domain-like"/>
    <property type="match status" value="1"/>
</dbReference>
<evidence type="ECO:0000256" key="5">
    <source>
        <dbReference type="ARBA" id="ARBA00022989"/>
    </source>
</evidence>
<sequence length="378" mass="41175">MNDIISPIETTTNRDRIIIRTSIIGILTNVLLAAFKAAVGLMSNSIAVILDAVNNLSDALSSIITIVGTKLAGKLPDKEHPLGYGRIEYLSALTVAGIVLYAGITSAVESVKKIIYPEEPVYGMVALVIIATAVIVKIVLGKYVKTQGEKVNSGSLVASGADAMFDAVLSFSVLVSAIIFLTTSISLEAYVGAVISGFIIKSGIDMIRDTVDEIIGKRADKKISRQIKEILTSEPEVRGAYDLVLYNYGPNKDLASVHIELPDTMSVKDVDTLTRKVETKVYEQTGIILAGVGVYSCNTEDNETAKIQHDVRERITAYDWALQIHGFYVDTASKDMRFDVVMSFDINPKKGLHILYEEMNQAYPDYTVHIVSDVDVSD</sequence>
<feature type="transmembrane region" description="Helical" evidence="7">
    <location>
        <begin position="89"/>
        <end position="108"/>
    </location>
</feature>
<feature type="domain" description="Cation efflux protein cytoplasmic" evidence="9">
    <location>
        <begin position="221"/>
        <end position="285"/>
    </location>
</feature>
<proteinExistence type="inferred from homology"/>
<protein>
    <submittedName>
        <fullName evidence="10">Cation diffusion facilitator family transporter</fullName>
    </submittedName>
</protein>
<dbReference type="Proteomes" id="UP000184263">
    <property type="component" value="Unassembled WGS sequence"/>
</dbReference>
<feature type="domain" description="Cation efflux protein transmembrane" evidence="8">
    <location>
        <begin position="23"/>
        <end position="214"/>
    </location>
</feature>
<dbReference type="Pfam" id="PF01545">
    <property type="entry name" value="Cation_efflux"/>
    <property type="match status" value="1"/>
</dbReference>
<feature type="transmembrane region" description="Helical" evidence="7">
    <location>
        <begin position="120"/>
        <end position="140"/>
    </location>
</feature>
<dbReference type="Gene3D" id="3.30.70.1350">
    <property type="entry name" value="Cation efflux protein, cytoplasmic domain"/>
    <property type="match status" value="1"/>
</dbReference>
<evidence type="ECO:0000313" key="10">
    <source>
        <dbReference type="EMBL" id="SHK80462.1"/>
    </source>
</evidence>
<evidence type="ECO:0000259" key="8">
    <source>
        <dbReference type="Pfam" id="PF01545"/>
    </source>
</evidence>
<evidence type="ECO:0000256" key="3">
    <source>
        <dbReference type="ARBA" id="ARBA00022448"/>
    </source>
</evidence>
<keyword evidence="5 7" id="KW-1133">Transmembrane helix</keyword>
<feature type="transmembrane region" description="Helical" evidence="7">
    <location>
        <begin position="17"/>
        <end position="35"/>
    </location>
</feature>
<dbReference type="GO" id="GO:0016020">
    <property type="term" value="C:membrane"/>
    <property type="evidence" value="ECO:0007669"/>
    <property type="project" value="UniProtKB-SubCell"/>
</dbReference>
<dbReference type="InterPro" id="IPR002524">
    <property type="entry name" value="Cation_efflux"/>
</dbReference>
<accession>A0A1M6VG50</accession>
<dbReference type="PANTHER" id="PTHR43840">
    <property type="entry name" value="MITOCHONDRIAL METAL TRANSPORTER 1-RELATED"/>
    <property type="match status" value="1"/>
</dbReference>
<dbReference type="NCBIfam" id="TIGR01297">
    <property type="entry name" value="CDF"/>
    <property type="match status" value="1"/>
</dbReference>
<dbReference type="PANTHER" id="PTHR43840:SF50">
    <property type="entry name" value="MANGANESE EFFLUX SYSTEM PROTEIN MNES"/>
    <property type="match status" value="1"/>
</dbReference>
<evidence type="ECO:0000256" key="7">
    <source>
        <dbReference type="SAM" id="Phobius"/>
    </source>
</evidence>
<evidence type="ECO:0000313" key="11">
    <source>
        <dbReference type="Proteomes" id="UP000184263"/>
    </source>
</evidence>
<dbReference type="Gene3D" id="1.20.1510.10">
    <property type="entry name" value="Cation efflux protein transmembrane domain"/>
    <property type="match status" value="1"/>
</dbReference>
<dbReference type="InterPro" id="IPR027470">
    <property type="entry name" value="Cation_efflux_CTD"/>
</dbReference>
<dbReference type="GO" id="GO:0008324">
    <property type="term" value="F:monoatomic cation transmembrane transporter activity"/>
    <property type="evidence" value="ECO:0007669"/>
    <property type="project" value="InterPro"/>
</dbReference>
<organism evidence="10 11">
    <name type="scientific">Selenomonas ruminantium</name>
    <dbReference type="NCBI Taxonomy" id="971"/>
    <lineage>
        <taxon>Bacteria</taxon>
        <taxon>Bacillati</taxon>
        <taxon>Bacillota</taxon>
        <taxon>Negativicutes</taxon>
        <taxon>Selenomonadales</taxon>
        <taxon>Selenomonadaceae</taxon>
        <taxon>Selenomonas</taxon>
    </lineage>
</organism>
<dbReference type="Pfam" id="PF16916">
    <property type="entry name" value="ZT_dimer"/>
    <property type="match status" value="1"/>
</dbReference>
<evidence type="ECO:0000256" key="2">
    <source>
        <dbReference type="ARBA" id="ARBA00008114"/>
    </source>
</evidence>
<dbReference type="InterPro" id="IPR027469">
    <property type="entry name" value="Cation_efflux_TMD_sf"/>
</dbReference>
<keyword evidence="3" id="KW-0813">Transport</keyword>
<evidence type="ECO:0000256" key="6">
    <source>
        <dbReference type="ARBA" id="ARBA00023136"/>
    </source>
</evidence>
<name>A0A1M6VG50_SELRU</name>
<dbReference type="InterPro" id="IPR050291">
    <property type="entry name" value="CDF_Transporter"/>
</dbReference>
<dbReference type="EMBL" id="FRBC01000018">
    <property type="protein sequence ID" value="SHK80462.1"/>
    <property type="molecule type" value="Genomic_DNA"/>
</dbReference>